<dbReference type="EMBL" id="JANPWB010000002">
    <property type="protein sequence ID" value="KAJ1205864.1"/>
    <property type="molecule type" value="Genomic_DNA"/>
</dbReference>
<dbReference type="AlphaFoldDB" id="A0AAV7VW06"/>
<protein>
    <submittedName>
        <fullName evidence="1">Uncharacterized protein</fullName>
    </submittedName>
</protein>
<name>A0AAV7VW06_PLEWA</name>
<proteinExistence type="predicted"/>
<gene>
    <name evidence="1" type="ORF">NDU88_001289</name>
</gene>
<dbReference type="Proteomes" id="UP001066276">
    <property type="component" value="Chromosome 1_2"/>
</dbReference>
<sequence>MGRAAQLTVTGMAMRYLEFYGLALDYQHKHTPPWDDGATAPLKGCALGGSGRRPLCANVMFAKWVVYQQ</sequence>
<organism evidence="1 2">
    <name type="scientific">Pleurodeles waltl</name>
    <name type="common">Iberian ribbed newt</name>
    <dbReference type="NCBI Taxonomy" id="8319"/>
    <lineage>
        <taxon>Eukaryota</taxon>
        <taxon>Metazoa</taxon>
        <taxon>Chordata</taxon>
        <taxon>Craniata</taxon>
        <taxon>Vertebrata</taxon>
        <taxon>Euteleostomi</taxon>
        <taxon>Amphibia</taxon>
        <taxon>Batrachia</taxon>
        <taxon>Caudata</taxon>
        <taxon>Salamandroidea</taxon>
        <taxon>Salamandridae</taxon>
        <taxon>Pleurodelinae</taxon>
        <taxon>Pleurodeles</taxon>
    </lineage>
</organism>
<accession>A0AAV7VW06</accession>
<reference evidence="1" key="1">
    <citation type="journal article" date="2022" name="bioRxiv">
        <title>Sequencing and chromosome-scale assembly of the giantPleurodeles waltlgenome.</title>
        <authorList>
            <person name="Brown T."/>
            <person name="Elewa A."/>
            <person name="Iarovenko S."/>
            <person name="Subramanian E."/>
            <person name="Araus A.J."/>
            <person name="Petzold A."/>
            <person name="Susuki M."/>
            <person name="Suzuki K.-i.T."/>
            <person name="Hayashi T."/>
            <person name="Toyoda A."/>
            <person name="Oliveira C."/>
            <person name="Osipova E."/>
            <person name="Leigh N.D."/>
            <person name="Simon A."/>
            <person name="Yun M.H."/>
        </authorList>
    </citation>
    <scope>NUCLEOTIDE SEQUENCE</scope>
    <source>
        <strain evidence="1">20211129_DDA</strain>
        <tissue evidence="1">Liver</tissue>
    </source>
</reference>
<evidence type="ECO:0000313" key="2">
    <source>
        <dbReference type="Proteomes" id="UP001066276"/>
    </source>
</evidence>
<evidence type="ECO:0000313" key="1">
    <source>
        <dbReference type="EMBL" id="KAJ1205864.1"/>
    </source>
</evidence>
<keyword evidence="2" id="KW-1185">Reference proteome</keyword>
<comment type="caution">
    <text evidence="1">The sequence shown here is derived from an EMBL/GenBank/DDBJ whole genome shotgun (WGS) entry which is preliminary data.</text>
</comment>